<organism evidence="2 3">
    <name type="scientific">Heterorhabditis bacteriophora</name>
    <name type="common">Entomopathogenic nematode worm</name>
    <dbReference type="NCBI Taxonomy" id="37862"/>
    <lineage>
        <taxon>Eukaryota</taxon>
        <taxon>Metazoa</taxon>
        <taxon>Ecdysozoa</taxon>
        <taxon>Nematoda</taxon>
        <taxon>Chromadorea</taxon>
        <taxon>Rhabditida</taxon>
        <taxon>Rhabditina</taxon>
        <taxon>Rhabditomorpha</taxon>
        <taxon>Strongyloidea</taxon>
        <taxon>Heterorhabditidae</taxon>
        <taxon>Heterorhabditis</taxon>
    </lineage>
</organism>
<dbReference type="WBParaSite" id="Hba_19576">
    <property type="protein sequence ID" value="Hba_19576"/>
    <property type="gene ID" value="Hba_19576"/>
</dbReference>
<evidence type="ECO:0000256" key="1">
    <source>
        <dbReference type="SAM" id="SignalP"/>
    </source>
</evidence>
<evidence type="ECO:0000313" key="2">
    <source>
        <dbReference type="Proteomes" id="UP000095283"/>
    </source>
</evidence>
<sequence>MGVLIIFVSIILDAYHIVGSDPSDSLRVPLQGDLQSIVSQMLTRVNDNNSEANQVRKQIFSRKFWRR</sequence>
<accession>A0A1I7XPA9</accession>
<name>A0A1I7XPA9_HETBA</name>
<keyword evidence="1" id="KW-0732">Signal</keyword>
<feature type="signal peptide" evidence="1">
    <location>
        <begin position="1"/>
        <end position="20"/>
    </location>
</feature>
<dbReference type="Proteomes" id="UP000095283">
    <property type="component" value="Unplaced"/>
</dbReference>
<proteinExistence type="predicted"/>
<reference evidence="3" key="1">
    <citation type="submission" date="2016-11" db="UniProtKB">
        <authorList>
            <consortium name="WormBaseParasite"/>
        </authorList>
    </citation>
    <scope>IDENTIFICATION</scope>
</reference>
<feature type="chain" id="PRO_5009311316" evidence="1">
    <location>
        <begin position="21"/>
        <end position="67"/>
    </location>
</feature>
<evidence type="ECO:0000313" key="3">
    <source>
        <dbReference type="WBParaSite" id="Hba_19576"/>
    </source>
</evidence>
<dbReference type="AlphaFoldDB" id="A0A1I7XPA9"/>
<keyword evidence="2" id="KW-1185">Reference proteome</keyword>
<protein>
    <submittedName>
        <fullName evidence="3">Secreted protein</fullName>
    </submittedName>
</protein>